<accession>A0AAD9SJ49</accession>
<dbReference type="EMBL" id="JAUJFL010000002">
    <property type="protein sequence ID" value="KAK2609559.1"/>
    <property type="molecule type" value="Genomic_DNA"/>
</dbReference>
<sequence>MTTRGLNNLEIWTIFGRSADDIQQQNLDNMPSVAELAGYWAETQIFGGVVLFDRGESGEECNGMYIHNTRRNTTIAPSTEQQSSRLIESFCRRVQITSNVHFRSR</sequence>
<comment type="caution">
    <text evidence="1">The sequence shown here is derived from an EMBL/GenBank/DDBJ whole genome shotgun (WGS) entry which is preliminary data.</text>
</comment>
<dbReference type="Proteomes" id="UP001265746">
    <property type="component" value="Unassembled WGS sequence"/>
</dbReference>
<name>A0AAD9SJ49_PHOAM</name>
<evidence type="ECO:0000313" key="2">
    <source>
        <dbReference type="Proteomes" id="UP001265746"/>
    </source>
</evidence>
<proteinExistence type="predicted"/>
<keyword evidence="2" id="KW-1185">Reference proteome</keyword>
<evidence type="ECO:0000313" key="1">
    <source>
        <dbReference type="EMBL" id="KAK2609559.1"/>
    </source>
</evidence>
<gene>
    <name evidence="1" type="ORF">N8I77_003055</name>
</gene>
<protein>
    <submittedName>
        <fullName evidence="1">Uncharacterized protein</fullName>
    </submittedName>
</protein>
<organism evidence="1 2">
    <name type="scientific">Phomopsis amygdali</name>
    <name type="common">Fusicoccum amygdali</name>
    <dbReference type="NCBI Taxonomy" id="1214568"/>
    <lineage>
        <taxon>Eukaryota</taxon>
        <taxon>Fungi</taxon>
        <taxon>Dikarya</taxon>
        <taxon>Ascomycota</taxon>
        <taxon>Pezizomycotina</taxon>
        <taxon>Sordariomycetes</taxon>
        <taxon>Sordariomycetidae</taxon>
        <taxon>Diaporthales</taxon>
        <taxon>Diaporthaceae</taxon>
        <taxon>Diaporthe</taxon>
    </lineage>
</organism>
<dbReference type="AlphaFoldDB" id="A0AAD9SJ49"/>
<reference evidence="1" key="1">
    <citation type="submission" date="2023-06" db="EMBL/GenBank/DDBJ databases">
        <authorList>
            <person name="Noh H."/>
        </authorList>
    </citation>
    <scope>NUCLEOTIDE SEQUENCE</scope>
    <source>
        <strain evidence="1">DUCC20226</strain>
    </source>
</reference>